<dbReference type="NCBIfam" id="TIGR02385">
    <property type="entry name" value="RelE_StbE"/>
    <property type="match status" value="1"/>
</dbReference>
<dbReference type="GO" id="GO:0004521">
    <property type="term" value="F:RNA endonuclease activity"/>
    <property type="evidence" value="ECO:0007669"/>
    <property type="project" value="TreeGrafter"/>
</dbReference>
<dbReference type="PANTHER" id="PTHR40588:SF1">
    <property type="entry name" value="MRNA INTERFERASE TOXIN YAFQ"/>
    <property type="match status" value="1"/>
</dbReference>
<keyword evidence="5" id="KW-1185">Reference proteome</keyword>
<dbReference type="AlphaFoldDB" id="A0A2S9H0X4"/>
<dbReference type="InterPro" id="IPR035093">
    <property type="entry name" value="RelE/ParE_toxin_dom_sf"/>
</dbReference>
<dbReference type="OrthoDB" id="7030467at2"/>
<dbReference type="PIRSF" id="PIRSF006156">
    <property type="entry name" value="YafQ"/>
    <property type="match status" value="1"/>
</dbReference>
<comment type="caution">
    <text evidence="4">The sequence shown here is derived from an EMBL/GenBank/DDBJ whole genome shotgun (WGS) entry which is preliminary data.</text>
</comment>
<dbReference type="NCBIfam" id="TIGR00053">
    <property type="entry name" value="YafQ family addiction module toxin"/>
    <property type="match status" value="1"/>
</dbReference>
<dbReference type="InterPro" id="IPR004386">
    <property type="entry name" value="Toxin_YafQ-like"/>
</dbReference>
<dbReference type="GO" id="GO:0006402">
    <property type="term" value="P:mRNA catabolic process"/>
    <property type="evidence" value="ECO:0007669"/>
    <property type="project" value="TreeGrafter"/>
</dbReference>
<comment type="similarity">
    <text evidence="2">Belongs to the RelE toxin family. YafQ subfamily.</text>
</comment>
<dbReference type="RefSeq" id="WP_105531266.1">
    <property type="nucleotide sequence ID" value="NZ_PUGF01000006.1"/>
</dbReference>
<dbReference type="InterPro" id="IPR007712">
    <property type="entry name" value="RelE/ParE_toxin"/>
</dbReference>
<proteinExistence type="inferred from homology"/>
<evidence type="ECO:0000256" key="1">
    <source>
        <dbReference type="ARBA" id="ARBA00022649"/>
    </source>
</evidence>
<accession>A0A2S9H0X4</accession>
<dbReference type="FunFam" id="3.30.2310.20:FF:000003">
    <property type="entry name" value="Type II toxin-antitoxin system YafQ family toxin"/>
    <property type="match status" value="1"/>
</dbReference>
<evidence type="ECO:0000313" key="5">
    <source>
        <dbReference type="Proteomes" id="UP000237839"/>
    </source>
</evidence>
<reference evidence="4 5" key="1">
    <citation type="submission" date="2018-02" db="EMBL/GenBank/DDBJ databases">
        <title>Solimicrobium silvestre gen. nov., sp. nov., isolated from alpine forest soil.</title>
        <authorList>
            <person name="Margesin R."/>
            <person name="Albuquerque L."/>
            <person name="Zhang D.-C."/>
            <person name="Froufe H.J.C."/>
            <person name="Severino R."/>
            <person name="Roxo I."/>
            <person name="Egas C."/>
            <person name="Da Costa M.S."/>
        </authorList>
    </citation>
    <scope>NUCLEOTIDE SEQUENCE [LARGE SCALE GENOMIC DNA]</scope>
    <source>
        <strain evidence="4 5">S20-91</strain>
    </source>
</reference>
<sequence length="90" mass="10689">MRKPSYSGQFKRDVKLAEKRGKNMNKLRDVIQLLLDGQALPRDFKDHPLQGDWKPRRDLHIEPDWLLIYRIDGDEVRFDRTGTHSDLFGK</sequence>
<keyword evidence="1" id="KW-1277">Toxin-antitoxin system</keyword>
<protein>
    <recommendedName>
        <fullName evidence="6">Addiction module toxin, RelE/StbE family</fullName>
    </recommendedName>
</protein>
<dbReference type="SUPFAM" id="SSF143011">
    <property type="entry name" value="RelE-like"/>
    <property type="match status" value="1"/>
</dbReference>
<dbReference type="Pfam" id="PF15738">
    <property type="entry name" value="YafQ_toxin"/>
    <property type="match status" value="1"/>
</dbReference>
<feature type="active site" description="Proton donor" evidence="3">
    <location>
        <position position="84"/>
    </location>
</feature>
<dbReference type="EMBL" id="PUGF01000006">
    <property type="protein sequence ID" value="PRC93603.1"/>
    <property type="molecule type" value="Genomic_DNA"/>
</dbReference>
<dbReference type="Gene3D" id="3.30.2310.20">
    <property type="entry name" value="RelE-like"/>
    <property type="match status" value="1"/>
</dbReference>
<evidence type="ECO:0000256" key="3">
    <source>
        <dbReference type="PIRSR" id="PIRSR006156-1"/>
    </source>
</evidence>
<evidence type="ECO:0000313" key="4">
    <source>
        <dbReference type="EMBL" id="PRC93603.1"/>
    </source>
</evidence>
<dbReference type="PANTHER" id="PTHR40588">
    <property type="entry name" value="MRNA INTERFERASE TOXIN YAFQ"/>
    <property type="match status" value="1"/>
</dbReference>
<organism evidence="4 5">
    <name type="scientific">Solimicrobium silvestre</name>
    <dbReference type="NCBI Taxonomy" id="2099400"/>
    <lineage>
        <taxon>Bacteria</taxon>
        <taxon>Pseudomonadati</taxon>
        <taxon>Pseudomonadota</taxon>
        <taxon>Betaproteobacteria</taxon>
        <taxon>Burkholderiales</taxon>
        <taxon>Oxalobacteraceae</taxon>
        <taxon>Solimicrobium</taxon>
    </lineage>
</organism>
<evidence type="ECO:0008006" key="6">
    <source>
        <dbReference type="Google" id="ProtNLM"/>
    </source>
</evidence>
<dbReference type="GO" id="GO:0006415">
    <property type="term" value="P:translational termination"/>
    <property type="evidence" value="ECO:0007669"/>
    <property type="project" value="TreeGrafter"/>
</dbReference>
<gene>
    <name evidence="4" type="ORF">S2091_1604</name>
</gene>
<name>A0A2S9H0X4_9BURK</name>
<evidence type="ECO:0000256" key="2">
    <source>
        <dbReference type="ARBA" id="ARBA00061366"/>
    </source>
</evidence>
<dbReference type="Proteomes" id="UP000237839">
    <property type="component" value="Unassembled WGS sequence"/>
</dbReference>